<proteinExistence type="predicted"/>
<dbReference type="EMBL" id="BMAO01023130">
    <property type="protein sequence ID" value="GFQ86896.1"/>
    <property type="molecule type" value="Genomic_DNA"/>
</dbReference>
<name>A0A8X6KWN8_TRICU</name>
<dbReference type="AlphaFoldDB" id="A0A8X6KWN8"/>
<evidence type="ECO:0000313" key="2">
    <source>
        <dbReference type="Proteomes" id="UP000887116"/>
    </source>
</evidence>
<organism evidence="1 2">
    <name type="scientific">Trichonephila clavata</name>
    <name type="common">Joro spider</name>
    <name type="synonym">Nephila clavata</name>
    <dbReference type="NCBI Taxonomy" id="2740835"/>
    <lineage>
        <taxon>Eukaryota</taxon>
        <taxon>Metazoa</taxon>
        <taxon>Ecdysozoa</taxon>
        <taxon>Arthropoda</taxon>
        <taxon>Chelicerata</taxon>
        <taxon>Arachnida</taxon>
        <taxon>Araneae</taxon>
        <taxon>Araneomorphae</taxon>
        <taxon>Entelegynae</taxon>
        <taxon>Araneoidea</taxon>
        <taxon>Nephilidae</taxon>
        <taxon>Trichonephila</taxon>
    </lineage>
</organism>
<comment type="caution">
    <text evidence="1">The sequence shown here is derived from an EMBL/GenBank/DDBJ whole genome shotgun (WGS) entry which is preliminary data.</text>
</comment>
<reference evidence="1" key="1">
    <citation type="submission" date="2020-07" db="EMBL/GenBank/DDBJ databases">
        <title>Multicomponent nature underlies the extraordinary mechanical properties of spider dragline silk.</title>
        <authorList>
            <person name="Kono N."/>
            <person name="Nakamura H."/>
            <person name="Mori M."/>
            <person name="Yoshida Y."/>
            <person name="Ohtoshi R."/>
            <person name="Malay A.D."/>
            <person name="Moran D.A.P."/>
            <person name="Tomita M."/>
            <person name="Numata K."/>
            <person name="Arakawa K."/>
        </authorList>
    </citation>
    <scope>NUCLEOTIDE SEQUENCE</scope>
</reference>
<gene>
    <name evidence="1" type="ORF">TNCT_187051</name>
</gene>
<evidence type="ECO:0000313" key="1">
    <source>
        <dbReference type="EMBL" id="GFQ86896.1"/>
    </source>
</evidence>
<protein>
    <submittedName>
        <fullName evidence="1">Uncharacterized protein</fullName>
    </submittedName>
</protein>
<keyword evidence="2" id="KW-1185">Reference proteome</keyword>
<accession>A0A8X6KWN8</accession>
<sequence length="125" mass="13752">MTFSFFENSTIITLEGSLFVHEVHLTQSSRDDSQASEIGKRPGCFFFQAAWLSTTKTFGQGPCLTKQDTTYLSDGTFQKEVPSCPGGYTLVTNWLARQTRLRTIPLPANDGLEGGRAVITVRLGV</sequence>
<dbReference type="Proteomes" id="UP000887116">
    <property type="component" value="Unassembled WGS sequence"/>
</dbReference>